<dbReference type="AlphaFoldDB" id="B1ZTI6"/>
<keyword evidence="3" id="KW-1185">Reference proteome</keyword>
<evidence type="ECO:0000313" key="3">
    <source>
        <dbReference type="Proteomes" id="UP000007013"/>
    </source>
</evidence>
<protein>
    <recommendedName>
        <fullName evidence="4">Type 4a pilus biogenesis protein PilO</fullName>
    </recommendedName>
</protein>
<keyword evidence="1" id="KW-0812">Transmembrane</keyword>
<gene>
    <name evidence="2" type="ordered locus">Oter_0641</name>
</gene>
<name>B1ZTI6_OPITP</name>
<evidence type="ECO:0008006" key="4">
    <source>
        <dbReference type="Google" id="ProtNLM"/>
    </source>
</evidence>
<dbReference type="STRING" id="452637.Oter_0641"/>
<dbReference type="HOGENOM" id="CLU_1474586_0_0_0"/>
<proteinExistence type="predicted"/>
<dbReference type="EMBL" id="CP001032">
    <property type="protein sequence ID" value="ACB73931.1"/>
    <property type="molecule type" value="Genomic_DNA"/>
</dbReference>
<accession>B1ZTI6</accession>
<sequence length="187" mass="20208">MAISNADFVAFLKRNPISVGCGVLSLILAIAIFYRSSAVPEAMTTLDEKSREGARLATNLRNATQLPEQLEQLNTAVKAIDARLVRAADLAQNLQYFYRLEAETGVKLIDLRQNQTAASAKPAAGALGGVGFTISMQGEYFALLEVIRRLENGTHYARVINCNLRGSGPDRTGPVNLAMDVELLGMP</sequence>
<evidence type="ECO:0000313" key="2">
    <source>
        <dbReference type="EMBL" id="ACB73931.1"/>
    </source>
</evidence>
<dbReference type="RefSeq" id="WP_012373469.1">
    <property type="nucleotide sequence ID" value="NC_010571.1"/>
</dbReference>
<feature type="transmembrane region" description="Helical" evidence="1">
    <location>
        <begin position="17"/>
        <end position="34"/>
    </location>
</feature>
<keyword evidence="1" id="KW-0472">Membrane</keyword>
<organism evidence="2 3">
    <name type="scientific">Opitutus terrae (strain DSM 11246 / JCM 15787 / PB90-1)</name>
    <dbReference type="NCBI Taxonomy" id="452637"/>
    <lineage>
        <taxon>Bacteria</taxon>
        <taxon>Pseudomonadati</taxon>
        <taxon>Verrucomicrobiota</taxon>
        <taxon>Opitutia</taxon>
        <taxon>Opitutales</taxon>
        <taxon>Opitutaceae</taxon>
        <taxon>Opitutus</taxon>
    </lineage>
</organism>
<keyword evidence="1" id="KW-1133">Transmembrane helix</keyword>
<dbReference type="KEGG" id="ote:Oter_0641"/>
<dbReference type="Proteomes" id="UP000007013">
    <property type="component" value="Chromosome"/>
</dbReference>
<reference evidence="2 3" key="1">
    <citation type="journal article" date="2011" name="J. Bacteriol.">
        <title>Genome sequence of the verrucomicrobium Opitutus terrae PB90-1, an abundant inhabitant of rice paddy soil ecosystems.</title>
        <authorList>
            <person name="van Passel M.W."/>
            <person name="Kant R."/>
            <person name="Palva A."/>
            <person name="Copeland A."/>
            <person name="Lucas S."/>
            <person name="Lapidus A."/>
            <person name="Glavina del Rio T."/>
            <person name="Pitluck S."/>
            <person name="Goltsman E."/>
            <person name="Clum A."/>
            <person name="Sun H."/>
            <person name="Schmutz J."/>
            <person name="Larimer F.W."/>
            <person name="Land M.L."/>
            <person name="Hauser L."/>
            <person name="Kyrpides N."/>
            <person name="Mikhailova N."/>
            <person name="Richardson P.P."/>
            <person name="Janssen P.H."/>
            <person name="de Vos W.M."/>
            <person name="Smidt H."/>
        </authorList>
    </citation>
    <scope>NUCLEOTIDE SEQUENCE [LARGE SCALE GENOMIC DNA]</scope>
    <source>
        <strain evidence="3">DSM 11246 / JCM 15787 / PB90-1</strain>
    </source>
</reference>
<dbReference type="OrthoDB" id="194489at2"/>
<evidence type="ECO:0000256" key="1">
    <source>
        <dbReference type="SAM" id="Phobius"/>
    </source>
</evidence>